<evidence type="ECO:0000256" key="1">
    <source>
        <dbReference type="SAM" id="MobiDB-lite"/>
    </source>
</evidence>
<dbReference type="Proteomes" id="UP000287651">
    <property type="component" value="Unassembled WGS sequence"/>
</dbReference>
<name>A0A426ZAM0_ENSVE</name>
<comment type="caution">
    <text evidence="2">The sequence shown here is derived from an EMBL/GenBank/DDBJ whole genome shotgun (WGS) entry which is preliminary data.</text>
</comment>
<protein>
    <submittedName>
        <fullName evidence="2">Uncharacterized protein</fullName>
    </submittedName>
</protein>
<feature type="non-terminal residue" evidence="2">
    <location>
        <position position="1"/>
    </location>
</feature>
<evidence type="ECO:0000313" key="3">
    <source>
        <dbReference type="Proteomes" id="UP000287651"/>
    </source>
</evidence>
<organism evidence="2 3">
    <name type="scientific">Ensete ventricosum</name>
    <name type="common">Abyssinian banana</name>
    <name type="synonym">Musa ensete</name>
    <dbReference type="NCBI Taxonomy" id="4639"/>
    <lineage>
        <taxon>Eukaryota</taxon>
        <taxon>Viridiplantae</taxon>
        <taxon>Streptophyta</taxon>
        <taxon>Embryophyta</taxon>
        <taxon>Tracheophyta</taxon>
        <taxon>Spermatophyta</taxon>
        <taxon>Magnoliopsida</taxon>
        <taxon>Liliopsida</taxon>
        <taxon>Zingiberales</taxon>
        <taxon>Musaceae</taxon>
        <taxon>Ensete</taxon>
    </lineage>
</organism>
<feature type="region of interest" description="Disordered" evidence="1">
    <location>
        <begin position="1"/>
        <end position="22"/>
    </location>
</feature>
<gene>
    <name evidence="2" type="ORF">B296_00017810</name>
</gene>
<evidence type="ECO:0000313" key="2">
    <source>
        <dbReference type="EMBL" id="RRT61002.1"/>
    </source>
</evidence>
<sequence length="97" mass="10411">PREGGSSRVSCSSSGFGGCHTRLKKGTQQGRLQFAGLWRLSHTAEPGGRKQGFGGYHTRLKKGKQEIDCRSVRNLRLRGGSKGSVEAESTKPGLVLV</sequence>
<reference evidence="2 3" key="1">
    <citation type="journal article" date="2014" name="Agronomy (Basel)">
        <title>A Draft Genome Sequence for Ensete ventricosum, the Drought-Tolerant Tree Against Hunger.</title>
        <authorList>
            <person name="Harrison J."/>
            <person name="Moore K.A."/>
            <person name="Paszkiewicz K."/>
            <person name="Jones T."/>
            <person name="Grant M."/>
            <person name="Ambacheew D."/>
            <person name="Muzemil S."/>
            <person name="Studholme D.J."/>
        </authorList>
    </citation>
    <scope>NUCLEOTIDE SEQUENCE [LARGE SCALE GENOMIC DNA]</scope>
</reference>
<dbReference type="EMBL" id="AMZH03007573">
    <property type="protein sequence ID" value="RRT61002.1"/>
    <property type="molecule type" value="Genomic_DNA"/>
</dbReference>
<proteinExistence type="predicted"/>
<accession>A0A426ZAM0</accession>
<dbReference type="AlphaFoldDB" id="A0A426ZAM0"/>
<feature type="compositionally biased region" description="Low complexity" evidence="1">
    <location>
        <begin position="1"/>
        <end position="14"/>
    </location>
</feature>